<evidence type="ECO:0000256" key="1">
    <source>
        <dbReference type="ARBA" id="ARBA00022553"/>
    </source>
</evidence>
<dbReference type="InterPro" id="IPR001789">
    <property type="entry name" value="Sig_transdc_resp-reg_receiver"/>
</dbReference>
<name>X1JNI9_9ZZZZ</name>
<dbReference type="GO" id="GO:0000160">
    <property type="term" value="P:phosphorelay signal transduction system"/>
    <property type="evidence" value="ECO:0007669"/>
    <property type="project" value="UniProtKB-KW"/>
</dbReference>
<protein>
    <recommendedName>
        <fullName evidence="6">Response regulatory domain-containing protein</fullName>
    </recommendedName>
</protein>
<dbReference type="GO" id="GO:0003677">
    <property type="term" value="F:DNA binding"/>
    <property type="evidence" value="ECO:0007669"/>
    <property type="project" value="UniProtKB-KW"/>
</dbReference>
<evidence type="ECO:0000313" key="7">
    <source>
        <dbReference type="EMBL" id="GAH79839.1"/>
    </source>
</evidence>
<dbReference type="CDD" id="cd17574">
    <property type="entry name" value="REC_OmpR"/>
    <property type="match status" value="1"/>
</dbReference>
<dbReference type="PANTHER" id="PTHR44591">
    <property type="entry name" value="STRESS RESPONSE REGULATOR PROTEIN 1"/>
    <property type="match status" value="1"/>
</dbReference>
<dbReference type="FunFam" id="3.40.50.2300:FF:000001">
    <property type="entry name" value="DNA-binding response regulator PhoB"/>
    <property type="match status" value="1"/>
</dbReference>
<keyword evidence="2" id="KW-0902">Two-component regulatory system</keyword>
<keyword evidence="3" id="KW-0805">Transcription regulation</keyword>
<keyword evidence="1" id="KW-0597">Phosphoprotein</keyword>
<dbReference type="Pfam" id="PF00072">
    <property type="entry name" value="Response_reg"/>
    <property type="match status" value="1"/>
</dbReference>
<dbReference type="EMBL" id="BARU01039322">
    <property type="protein sequence ID" value="GAH79839.1"/>
    <property type="molecule type" value="Genomic_DNA"/>
</dbReference>
<dbReference type="SUPFAM" id="SSF52172">
    <property type="entry name" value="CheY-like"/>
    <property type="match status" value="1"/>
</dbReference>
<gene>
    <name evidence="7" type="ORF">S03H2_60966</name>
</gene>
<keyword evidence="5" id="KW-0804">Transcription</keyword>
<evidence type="ECO:0000259" key="6">
    <source>
        <dbReference type="PROSITE" id="PS50110"/>
    </source>
</evidence>
<sequence length="131" mass="14629">MSEQISVLVVEDEEHVRTVLEYNLKLDGFEVHLAADGVSGLELARQIKPDVVLLDWMLPDMDGLKVLSELKHGETTKHIPIFMLTAKGMMSDVGQALYEGADDYITKPFDPEELGEIIKKKLEKCAEAKST</sequence>
<dbReference type="SMART" id="SM00448">
    <property type="entry name" value="REC"/>
    <property type="match status" value="1"/>
</dbReference>
<feature type="domain" description="Response regulatory" evidence="6">
    <location>
        <begin position="6"/>
        <end position="122"/>
    </location>
</feature>
<dbReference type="PROSITE" id="PS50110">
    <property type="entry name" value="RESPONSE_REGULATORY"/>
    <property type="match status" value="1"/>
</dbReference>
<accession>X1JNI9</accession>
<dbReference type="AlphaFoldDB" id="X1JNI9"/>
<dbReference type="InterPro" id="IPR011006">
    <property type="entry name" value="CheY-like_superfamily"/>
</dbReference>
<keyword evidence="4" id="KW-0238">DNA-binding</keyword>
<evidence type="ECO:0000256" key="3">
    <source>
        <dbReference type="ARBA" id="ARBA00023015"/>
    </source>
</evidence>
<reference evidence="7" key="1">
    <citation type="journal article" date="2014" name="Front. Microbiol.">
        <title>High frequency of phylogenetically diverse reductive dehalogenase-homologous genes in deep subseafloor sedimentary metagenomes.</title>
        <authorList>
            <person name="Kawai M."/>
            <person name="Futagami T."/>
            <person name="Toyoda A."/>
            <person name="Takaki Y."/>
            <person name="Nishi S."/>
            <person name="Hori S."/>
            <person name="Arai W."/>
            <person name="Tsubouchi T."/>
            <person name="Morono Y."/>
            <person name="Uchiyama I."/>
            <person name="Ito T."/>
            <person name="Fujiyama A."/>
            <person name="Inagaki F."/>
            <person name="Takami H."/>
        </authorList>
    </citation>
    <scope>NUCLEOTIDE SEQUENCE</scope>
    <source>
        <strain evidence="7">Expedition CK06-06</strain>
    </source>
</reference>
<dbReference type="InterPro" id="IPR050595">
    <property type="entry name" value="Bact_response_regulator"/>
</dbReference>
<evidence type="ECO:0000256" key="5">
    <source>
        <dbReference type="ARBA" id="ARBA00023163"/>
    </source>
</evidence>
<dbReference type="PANTHER" id="PTHR44591:SF3">
    <property type="entry name" value="RESPONSE REGULATORY DOMAIN-CONTAINING PROTEIN"/>
    <property type="match status" value="1"/>
</dbReference>
<comment type="caution">
    <text evidence="7">The sequence shown here is derived from an EMBL/GenBank/DDBJ whole genome shotgun (WGS) entry which is preliminary data.</text>
</comment>
<organism evidence="7">
    <name type="scientific">marine sediment metagenome</name>
    <dbReference type="NCBI Taxonomy" id="412755"/>
    <lineage>
        <taxon>unclassified sequences</taxon>
        <taxon>metagenomes</taxon>
        <taxon>ecological metagenomes</taxon>
    </lineage>
</organism>
<evidence type="ECO:0000256" key="4">
    <source>
        <dbReference type="ARBA" id="ARBA00023125"/>
    </source>
</evidence>
<proteinExistence type="predicted"/>
<dbReference type="Gene3D" id="3.40.50.2300">
    <property type="match status" value="1"/>
</dbReference>
<evidence type="ECO:0000256" key="2">
    <source>
        <dbReference type="ARBA" id="ARBA00023012"/>
    </source>
</evidence>